<dbReference type="AlphaFoldDB" id="A0A975MN41"/>
<evidence type="ECO:0000313" key="5">
    <source>
        <dbReference type="EMBL" id="QWF70680.1"/>
    </source>
</evidence>
<keyword evidence="1 3" id="KW-0732">Signal</keyword>
<dbReference type="GO" id="GO:0019867">
    <property type="term" value="C:outer membrane"/>
    <property type="evidence" value="ECO:0007669"/>
    <property type="project" value="InterPro"/>
</dbReference>
<keyword evidence="2" id="KW-0472">Membrane</keyword>
<dbReference type="RefSeq" id="WP_215582078.1">
    <property type="nucleotide sequence ID" value="NZ_CP073754.1"/>
</dbReference>
<dbReference type="Proteomes" id="UP000676649">
    <property type="component" value="Chromosome"/>
</dbReference>
<evidence type="ECO:0000259" key="4">
    <source>
        <dbReference type="Pfam" id="PF04355"/>
    </source>
</evidence>
<dbReference type="EMBL" id="CP073754">
    <property type="protein sequence ID" value="QWF70680.1"/>
    <property type="molecule type" value="Genomic_DNA"/>
</dbReference>
<reference evidence="5" key="1">
    <citation type="submission" date="2021-04" db="EMBL/GenBank/DDBJ databases">
        <title>Draft genome sequence data of methanotrophic Methylovulum sp. strain S1L and Methylomonas sp. strain S2AM isolated from boreal lake water columns.</title>
        <authorList>
            <person name="Rissanen A.J."/>
            <person name="Mangayil R."/>
            <person name="Svenning M.M."/>
            <person name="Khanongnuch R."/>
        </authorList>
    </citation>
    <scope>NUCLEOTIDE SEQUENCE</scope>
    <source>
        <strain evidence="5">S2AM</strain>
    </source>
</reference>
<feature type="domain" description="Outer membrane protein assembly factor BamE" evidence="4">
    <location>
        <begin position="43"/>
        <end position="106"/>
    </location>
</feature>
<evidence type="ECO:0000256" key="1">
    <source>
        <dbReference type="ARBA" id="ARBA00022729"/>
    </source>
</evidence>
<feature type="signal peptide" evidence="3">
    <location>
        <begin position="1"/>
        <end position="27"/>
    </location>
</feature>
<gene>
    <name evidence="5" type="primary">bamE</name>
    <name evidence="5" type="ORF">KEF85_15370</name>
</gene>
<accession>A0A975MN41</accession>
<name>A0A975MN41_9GAMM</name>
<proteinExistence type="predicted"/>
<dbReference type="InterPro" id="IPR007450">
    <property type="entry name" value="BamE_dom"/>
</dbReference>
<dbReference type="Gene3D" id="3.30.1450.10">
    <property type="match status" value="1"/>
</dbReference>
<evidence type="ECO:0000313" key="6">
    <source>
        <dbReference type="Proteomes" id="UP000676649"/>
    </source>
</evidence>
<protein>
    <submittedName>
        <fullName evidence="5">Outer membrane protein assembly factor BamE</fullName>
    </submittedName>
</protein>
<keyword evidence="6" id="KW-1185">Reference proteome</keyword>
<sequence>MSKRFLNHRFKAAKLSSILLLGSIALTQLNGCFTVGQEFAASRVPDIKIGQTRKQDISDLFGTPWRTGLEDGRPTWTYGIYKYSVFGTNDTQDLLIRFDSQGIVRSYTFSSTHK</sequence>
<dbReference type="InterPro" id="IPR037873">
    <property type="entry name" value="BamE-like"/>
</dbReference>
<dbReference type="Pfam" id="PF04355">
    <property type="entry name" value="BamE"/>
    <property type="match status" value="1"/>
</dbReference>
<evidence type="ECO:0000256" key="3">
    <source>
        <dbReference type="SAM" id="SignalP"/>
    </source>
</evidence>
<feature type="chain" id="PRO_5036879655" evidence="3">
    <location>
        <begin position="28"/>
        <end position="114"/>
    </location>
</feature>
<evidence type="ECO:0000256" key="2">
    <source>
        <dbReference type="ARBA" id="ARBA00023136"/>
    </source>
</evidence>
<organism evidence="5 6">
    <name type="scientific">Methylomonas paludis</name>
    <dbReference type="NCBI Taxonomy" id="1173101"/>
    <lineage>
        <taxon>Bacteria</taxon>
        <taxon>Pseudomonadati</taxon>
        <taxon>Pseudomonadota</taxon>
        <taxon>Gammaproteobacteria</taxon>
        <taxon>Methylococcales</taxon>
        <taxon>Methylococcaceae</taxon>
        <taxon>Methylomonas</taxon>
    </lineage>
</organism>
<dbReference type="KEGG" id="mpad:KEF85_15370"/>